<feature type="chain" id="PRO_5043903320" description="Phosphate-binding protein PstS" evidence="8">
    <location>
        <begin position="33"/>
        <end position="353"/>
    </location>
</feature>
<evidence type="ECO:0000256" key="3">
    <source>
        <dbReference type="ARBA" id="ARBA00011529"/>
    </source>
</evidence>
<evidence type="ECO:0000259" key="9">
    <source>
        <dbReference type="Pfam" id="PF12849"/>
    </source>
</evidence>
<keyword evidence="8" id="KW-0732">Signal</keyword>
<evidence type="ECO:0000256" key="4">
    <source>
        <dbReference type="ARBA" id="ARBA00021889"/>
    </source>
</evidence>
<evidence type="ECO:0000256" key="8">
    <source>
        <dbReference type="SAM" id="SignalP"/>
    </source>
</evidence>
<dbReference type="RefSeq" id="WP_332289548.1">
    <property type="nucleotide sequence ID" value="NZ_JAZIBG010000026.1"/>
</dbReference>
<keyword evidence="11" id="KW-1185">Reference proteome</keyword>
<dbReference type="GO" id="GO:0035435">
    <property type="term" value="P:phosphate ion transmembrane transport"/>
    <property type="evidence" value="ECO:0007669"/>
    <property type="project" value="InterPro"/>
</dbReference>
<protein>
    <recommendedName>
        <fullName evidence="4 7">Phosphate-binding protein PstS</fullName>
    </recommendedName>
</protein>
<dbReference type="Proteomes" id="UP001336250">
    <property type="component" value="Unassembled WGS sequence"/>
</dbReference>
<dbReference type="NCBIfam" id="NF008171">
    <property type="entry name" value="PRK10918.1"/>
    <property type="match status" value="1"/>
</dbReference>
<dbReference type="NCBIfam" id="TIGR00975">
    <property type="entry name" value="3a0107s03"/>
    <property type="match status" value="1"/>
</dbReference>
<reference evidence="10 11" key="1">
    <citation type="submission" date="2024-02" db="EMBL/GenBank/DDBJ databases">
        <title>Genome sequence of Aquincola sp. MAHUQ-54.</title>
        <authorList>
            <person name="Huq M.A."/>
        </authorList>
    </citation>
    <scope>NUCLEOTIDE SEQUENCE [LARGE SCALE GENOMIC DNA]</scope>
    <source>
        <strain evidence="10 11">MAHUQ-54</strain>
    </source>
</reference>
<sequence length="353" mass="37100">MQATRSAAARFKQLGTATAAAVFALSVQLAHAQDVTGAGASFPAPVYAKWADAYNKATGARINYQSVGSGAGLKQIKAKTVDFGASDAPLKDEELAADGLLQFPTVIGGVVPVVNIKGINPGQIKLTGAVLGDIYLGKVTRWNDAAITALNPGVALPDAAIAVVRRADGSGTSFIFTNYLSKVNAEWKSKVGEGTAVNWVTGVGGKGNEGVSSYVQRLPNSIGYVEYAYAKQNKMSHVLLKNAAGNFVAPDDENFKAAAAGADWSRSFYQVLTEQPGKDSWPITGATFILMHKNQEKPAQGAAALKFFDWAYAQGDKTAAELDYVPLPDSVKALVRKQWGEIKSADGKAVAAN</sequence>
<evidence type="ECO:0000256" key="6">
    <source>
        <dbReference type="ARBA" id="ARBA00022592"/>
    </source>
</evidence>
<dbReference type="GO" id="GO:0042301">
    <property type="term" value="F:phosphate ion binding"/>
    <property type="evidence" value="ECO:0007669"/>
    <property type="project" value="InterPro"/>
</dbReference>
<comment type="caution">
    <text evidence="10">The sequence shown here is derived from an EMBL/GenBank/DDBJ whole genome shotgun (WGS) entry which is preliminary data.</text>
</comment>
<dbReference type="InterPro" id="IPR050962">
    <property type="entry name" value="Phosphate-bind_PstS"/>
</dbReference>
<dbReference type="InterPro" id="IPR024370">
    <property type="entry name" value="PBP_domain"/>
</dbReference>
<dbReference type="Gene3D" id="3.40.190.10">
    <property type="entry name" value="Periplasmic binding protein-like II"/>
    <property type="match status" value="2"/>
</dbReference>
<comment type="subunit">
    <text evidence="3 7">The complex is composed of two ATP-binding proteins (PstB), two transmembrane proteins (PstC and PstA) and a solute-binding protein (PstS).</text>
</comment>
<keyword evidence="6 7" id="KW-0592">Phosphate transport</keyword>
<feature type="signal peptide" evidence="8">
    <location>
        <begin position="1"/>
        <end position="32"/>
    </location>
</feature>
<dbReference type="InterPro" id="IPR005673">
    <property type="entry name" value="ABC_phos-bd_PstS"/>
</dbReference>
<name>A0AAW9Q5I6_9BURK</name>
<comment type="similarity">
    <text evidence="2 7">Belongs to the PstS family.</text>
</comment>
<dbReference type="Pfam" id="PF12849">
    <property type="entry name" value="PBP_like_2"/>
    <property type="match status" value="1"/>
</dbReference>
<keyword evidence="5 7" id="KW-0813">Transport</keyword>
<proteinExistence type="inferred from homology"/>
<dbReference type="CDD" id="cd13565">
    <property type="entry name" value="PBP2_PstS"/>
    <property type="match status" value="1"/>
</dbReference>
<dbReference type="EMBL" id="JAZIBG010000026">
    <property type="protein sequence ID" value="MEF7614544.1"/>
    <property type="molecule type" value="Genomic_DNA"/>
</dbReference>
<gene>
    <name evidence="10" type="primary">pstS</name>
    <name evidence="10" type="ORF">V4F39_11550</name>
</gene>
<accession>A0AAW9Q5I6</accession>
<comment type="function">
    <text evidence="1 7">Part of the ABC transporter complex PstSACB involved in phosphate import.</text>
</comment>
<dbReference type="PANTHER" id="PTHR42996:SF1">
    <property type="entry name" value="PHOSPHATE-BINDING PROTEIN PSTS"/>
    <property type="match status" value="1"/>
</dbReference>
<evidence type="ECO:0000313" key="10">
    <source>
        <dbReference type="EMBL" id="MEF7614544.1"/>
    </source>
</evidence>
<dbReference type="SUPFAM" id="SSF53850">
    <property type="entry name" value="Periplasmic binding protein-like II"/>
    <property type="match status" value="1"/>
</dbReference>
<evidence type="ECO:0000256" key="2">
    <source>
        <dbReference type="ARBA" id="ARBA00008725"/>
    </source>
</evidence>
<evidence type="ECO:0000313" key="11">
    <source>
        <dbReference type="Proteomes" id="UP001336250"/>
    </source>
</evidence>
<dbReference type="PANTHER" id="PTHR42996">
    <property type="entry name" value="PHOSPHATE-BINDING PROTEIN PSTS"/>
    <property type="match status" value="1"/>
</dbReference>
<organism evidence="10 11">
    <name type="scientific">Aquincola agrisoli</name>
    <dbReference type="NCBI Taxonomy" id="3119538"/>
    <lineage>
        <taxon>Bacteria</taxon>
        <taxon>Pseudomonadati</taxon>
        <taxon>Pseudomonadota</taxon>
        <taxon>Betaproteobacteria</taxon>
        <taxon>Burkholderiales</taxon>
        <taxon>Sphaerotilaceae</taxon>
        <taxon>Aquincola</taxon>
    </lineage>
</organism>
<evidence type="ECO:0000256" key="1">
    <source>
        <dbReference type="ARBA" id="ARBA00002841"/>
    </source>
</evidence>
<dbReference type="PIRSF" id="PIRSF002756">
    <property type="entry name" value="PstS"/>
    <property type="match status" value="1"/>
</dbReference>
<evidence type="ECO:0000256" key="5">
    <source>
        <dbReference type="ARBA" id="ARBA00022448"/>
    </source>
</evidence>
<feature type="domain" description="PBP" evidence="9">
    <location>
        <begin position="33"/>
        <end position="312"/>
    </location>
</feature>
<evidence type="ECO:0000256" key="7">
    <source>
        <dbReference type="PIRNR" id="PIRNR002756"/>
    </source>
</evidence>
<dbReference type="GO" id="GO:0043190">
    <property type="term" value="C:ATP-binding cassette (ABC) transporter complex"/>
    <property type="evidence" value="ECO:0007669"/>
    <property type="project" value="InterPro"/>
</dbReference>
<dbReference type="AlphaFoldDB" id="A0AAW9Q5I6"/>